<dbReference type="Pfam" id="PF00293">
    <property type="entry name" value="NUDIX"/>
    <property type="match status" value="1"/>
</dbReference>
<organism evidence="4 5">
    <name type="scientific">Streptomyces hoynatensis</name>
    <dbReference type="NCBI Taxonomy" id="1141874"/>
    <lineage>
        <taxon>Bacteria</taxon>
        <taxon>Bacillati</taxon>
        <taxon>Actinomycetota</taxon>
        <taxon>Actinomycetes</taxon>
        <taxon>Kitasatosporales</taxon>
        <taxon>Streptomycetaceae</taxon>
        <taxon>Streptomyces</taxon>
    </lineage>
</organism>
<accession>A0A3A9ZBT9</accession>
<name>A0A3A9ZBT9_9ACTN</name>
<evidence type="ECO:0000256" key="2">
    <source>
        <dbReference type="ARBA" id="ARBA00022801"/>
    </source>
</evidence>
<sequence>MHTTAFTSPPPRRAAGLALIRDENGRVLLLDKAYRQGPARFGLPGGLAEPGEPASVACRRQVLREMGLTLVPRGLLVVHYMPDDGEVKEGHNFVFDCGSIPSGTPLALPDDEFRGHLWLDVEELCDAVAPYTEWRISNALEAGEGGPVRYLVGHPEFRAAA</sequence>
<dbReference type="SUPFAM" id="SSF55811">
    <property type="entry name" value="Nudix"/>
    <property type="match status" value="1"/>
</dbReference>
<dbReference type="Gene3D" id="3.90.79.10">
    <property type="entry name" value="Nucleoside Triphosphate Pyrophosphohydrolase"/>
    <property type="match status" value="1"/>
</dbReference>
<proteinExistence type="predicted"/>
<dbReference type="AlphaFoldDB" id="A0A3A9ZBT9"/>
<keyword evidence="2 4" id="KW-0378">Hydrolase</keyword>
<dbReference type="InterPro" id="IPR000086">
    <property type="entry name" value="NUDIX_hydrolase_dom"/>
</dbReference>
<evidence type="ECO:0000259" key="3">
    <source>
        <dbReference type="PROSITE" id="PS51462"/>
    </source>
</evidence>
<evidence type="ECO:0000256" key="1">
    <source>
        <dbReference type="ARBA" id="ARBA00001946"/>
    </source>
</evidence>
<evidence type="ECO:0000313" key="4">
    <source>
        <dbReference type="EMBL" id="RKN45912.1"/>
    </source>
</evidence>
<dbReference type="RefSeq" id="WP_120676087.1">
    <property type="nucleotide sequence ID" value="NZ_RBAL01000002.1"/>
</dbReference>
<evidence type="ECO:0000313" key="5">
    <source>
        <dbReference type="Proteomes" id="UP000272474"/>
    </source>
</evidence>
<comment type="cofactor">
    <cofactor evidence="1">
        <name>Mg(2+)</name>
        <dbReference type="ChEBI" id="CHEBI:18420"/>
    </cofactor>
</comment>
<keyword evidence="5" id="KW-1185">Reference proteome</keyword>
<dbReference type="PANTHER" id="PTHR43046">
    <property type="entry name" value="GDP-MANNOSE MANNOSYL HYDROLASE"/>
    <property type="match status" value="1"/>
</dbReference>
<comment type="caution">
    <text evidence="4">The sequence shown here is derived from an EMBL/GenBank/DDBJ whole genome shotgun (WGS) entry which is preliminary data.</text>
</comment>
<dbReference type="Proteomes" id="UP000272474">
    <property type="component" value="Unassembled WGS sequence"/>
</dbReference>
<dbReference type="PROSITE" id="PS51462">
    <property type="entry name" value="NUDIX"/>
    <property type="match status" value="1"/>
</dbReference>
<reference evidence="4 5" key="1">
    <citation type="journal article" date="2014" name="Int. J. Syst. Evol. Microbiol.">
        <title>Streptomyces hoynatensis sp. nov., isolated from deep marine sediment.</title>
        <authorList>
            <person name="Veyisoglu A."/>
            <person name="Sahin N."/>
        </authorList>
    </citation>
    <scope>NUCLEOTIDE SEQUENCE [LARGE SCALE GENOMIC DNA]</scope>
    <source>
        <strain evidence="4 5">KCTC 29097</strain>
    </source>
</reference>
<feature type="domain" description="Nudix hydrolase" evidence="3">
    <location>
        <begin position="10"/>
        <end position="141"/>
    </location>
</feature>
<gene>
    <name evidence="4" type="ORF">D7294_05650</name>
</gene>
<protein>
    <submittedName>
        <fullName evidence="4">NUDIX hydrolase</fullName>
    </submittedName>
</protein>
<dbReference type="InterPro" id="IPR015797">
    <property type="entry name" value="NUDIX_hydrolase-like_dom_sf"/>
</dbReference>
<dbReference type="PANTHER" id="PTHR43046:SF14">
    <property type="entry name" value="MUTT_NUDIX FAMILY PROTEIN"/>
    <property type="match status" value="1"/>
</dbReference>
<dbReference type="OrthoDB" id="4172702at2"/>
<dbReference type="EMBL" id="RBAL01000002">
    <property type="protein sequence ID" value="RKN45912.1"/>
    <property type="molecule type" value="Genomic_DNA"/>
</dbReference>
<dbReference type="GO" id="GO:0016787">
    <property type="term" value="F:hydrolase activity"/>
    <property type="evidence" value="ECO:0007669"/>
    <property type="project" value="UniProtKB-KW"/>
</dbReference>